<feature type="transmembrane region" description="Helical" evidence="4">
    <location>
        <begin position="223"/>
        <end position="241"/>
    </location>
</feature>
<feature type="domain" description="Major facilitator superfamily (MFS) profile" evidence="5">
    <location>
        <begin position="17"/>
        <end position="403"/>
    </location>
</feature>
<dbReference type="InterPro" id="IPR011701">
    <property type="entry name" value="MFS"/>
</dbReference>
<dbReference type="Gene3D" id="1.20.1250.20">
    <property type="entry name" value="MFS general substrate transporter like domains"/>
    <property type="match status" value="2"/>
</dbReference>
<organism evidence="6 7">
    <name type="scientific">Stappia indica</name>
    <dbReference type="NCBI Taxonomy" id="538381"/>
    <lineage>
        <taxon>Bacteria</taxon>
        <taxon>Pseudomonadati</taxon>
        <taxon>Pseudomonadota</taxon>
        <taxon>Alphaproteobacteria</taxon>
        <taxon>Hyphomicrobiales</taxon>
        <taxon>Stappiaceae</taxon>
        <taxon>Stappia</taxon>
    </lineage>
</organism>
<dbReference type="CDD" id="cd17355">
    <property type="entry name" value="MFS_YcxA_like"/>
    <property type="match status" value="1"/>
</dbReference>
<dbReference type="SUPFAM" id="SSF103473">
    <property type="entry name" value="MFS general substrate transporter"/>
    <property type="match status" value="1"/>
</dbReference>
<evidence type="ECO:0000313" key="7">
    <source>
        <dbReference type="Proteomes" id="UP000219331"/>
    </source>
</evidence>
<sequence>MQGSGTHDTGGVDSGYAWARLGLSMFLATIGGAGMWSVVVVLPAVEREFGVDRADASLPYTATMIGFALGNLFIGRFVDRLGVMVPLALASVLLGSGFLLASQASSIWIFTVLQGAMIGFGSAATFGPLLADVSHWFSKRRGLAVSATASGNYFAGAIWPLVLQAAMTEYGWRGAYILAGCVCLAVLVPMAFLLRRPAPHMATGGRHVEPPPPVRTTPLSPGALQFLLILAGLGCCVAMSMPQVHIVAYCVDLGYGVARGAEMLSLMLAGGIASRLISGVLADKIGGLPTLLIGAVLQCLALFLYIPYDGLASLYMVSLIFGLSQGGIVSSYAIVVREYLPAREAGRRVGAVITATIVGMALGGWMSGWIYDLTASYQAAFLNGIGWNMVNIAVIVLILVKSGRPRRLTAAA</sequence>
<keyword evidence="7" id="KW-1185">Reference proteome</keyword>
<dbReference type="GO" id="GO:0022857">
    <property type="term" value="F:transmembrane transporter activity"/>
    <property type="evidence" value="ECO:0007669"/>
    <property type="project" value="InterPro"/>
</dbReference>
<dbReference type="AlphaFoldDB" id="A0A285SI69"/>
<keyword evidence="3 4" id="KW-0472">Membrane</keyword>
<feature type="transmembrane region" description="Helical" evidence="4">
    <location>
        <begin position="348"/>
        <end position="371"/>
    </location>
</feature>
<dbReference type="RefSeq" id="WP_097174956.1">
    <property type="nucleotide sequence ID" value="NZ_OBML01000005.1"/>
</dbReference>
<feature type="transmembrane region" description="Helical" evidence="4">
    <location>
        <begin position="377"/>
        <end position="400"/>
    </location>
</feature>
<evidence type="ECO:0000256" key="4">
    <source>
        <dbReference type="SAM" id="Phobius"/>
    </source>
</evidence>
<dbReference type="OrthoDB" id="9796632at2"/>
<dbReference type="InterPro" id="IPR020846">
    <property type="entry name" value="MFS_dom"/>
</dbReference>
<feature type="transmembrane region" description="Helical" evidence="4">
    <location>
        <begin position="174"/>
        <end position="194"/>
    </location>
</feature>
<dbReference type="EMBL" id="OBML01000005">
    <property type="protein sequence ID" value="SOC07269.1"/>
    <property type="molecule type" value="Genomic_DNA"/>
</dbReference>
<evidence type="ECO:0000313" key="6">
    <source>
        <dbReference type="EMBL" id="SOC07269.1"/>
    </source>
</evidence>
<feature type="transmembrane region" description="Helical" evidence="4">
    <location>
        <begin position="285"/>
        <end position="306"/>
    </location>
</feature>
<evidence type="ECO:0000259" key="5">
    <source>
        <dbReference type="PROSITE" id="PS50850"/>
    </source>
</evidence>
<feature type="transmembrane region" description="Helical" evidence="4">
    <location>
        <begin position="143"/>
        <end position="162"/>
    </location>
</feature>
<evidence type="ECO:0000256" key="2">
    <source>
        <dbReference type="ARBA" id="ARBA00022989"/>
    </source>
</evidence>
<name>A0A285SI69_9HYPH</name>
<feature type="transmembrane region" description="Helical" evidence="4">
    <location>
        <begin position="81"/>
        <end position="101"/>
    </location>
</feature>
<proteinExistence type="predicted"/>
<dbReference type="STRING" id="538381.GCA_001696535_01891"/>
<keyword evidence="2 4" id="KW-1133">Transmembrane helix</keyword>
<dbReference type="Proteomes" id="UP000219331">
    <property type="component" value="Unassembled WGS sequence"/>
</dbReference>
<feature type="transmembrane region" description="Helical" evidence="4">
    <location>
        <begin position="253"/>
        <end position="273"/>
    </location>
</feature>
<dbReference type="PANTHER" id="PTHR11360">
    <property type="entry name" value="MONOCARBOXYLATE TRANSPORTER"/>
    <property type="match status" value="1"/>
</dbReference>
<evidence type="ECO:0000256" key="3">
    <source>
        <dbReference type="ARBA" id="ARBA00023136"/>
    </source>
</evidence>
<dbReference type="Pfam" id="PF07690">
    <property type="entry name" value="MFS_1"/>
    <property type="match status" value="1"/>
</dbReference>
<reference evidence="6 7" key="1">
    <citation type="submission" date="2017-08" db="EMBL/GenBank/DDBJ databases">
        <authorList>
            <person name="de Groot N.N."/>
        </authorList>
    </citation>
    <scope>NUCLEOTIDE SEQUENCE [LARGE SCALE GENOMIC DNA]</scope>
    <source>
        <strain evidence="6 7">USBA 352</strain>
    </source>
</reference>
<protein>
    <submittedName>
        <fullName evidence="6">Sugar phosphate permease</fullName>
    </submittedName>
</protein>
<dbReference type="PROSITE" id="PS50850">
    <property type="entry name" value="MFS"/>
    <property type="match status" value="1"/>
</dbReference>
<feature type="transmembrane region" description="Helical" evidence="4">
    <location>
        <begin position="21"/>
        <end position="45"/>
    </location>
</feature>
<feature type="transmembrane region" description="Helical" evidence="4">
    <location>
        <begin position="312"/>
        <end position="336"/>
    </location>
</feature>
<dbReference type="InterPro" id="IPR050327">
    <property type="entry name" value="Proton-linked_MCT"/>
</dbReference>
<feature type="transmembrane region" description="Helical" evidence="4">
    <location>
        <begin position="107"/>
        <end position="131"/>
    </location>
</feature>
<gene>
    <name evidence="6" type="ORF">SAMN05421512_105329</name>
</gene>
<dbReference type="InterPro" id="IPR036259">
    <property type="entry name" value="MFS_trans_sf"/>
</dbReference>
<evidence type="ECO:0000256" key="1">
    <source>
        <dbReference type="ARBA" id="ARBA00022692"/>
    </source>
</evidence>
<feature type="transmembrane region" description="Helical" evidence="4">
    <location>
        <begin position="57"/>
        <end position="74"/>
    </location>
</feature>
<keyword evidence="1 4" id="KW-0812">Transmembrane</keyword>
<accession>A0A285SI69</accession>
<dbReference type="PANTHER" id="PTHR11360:SF290">
    <property type="entry name" value="MONOCARBOXYLATE MFS PERMEASE"/>
    <property type="match status" value="1"/>
</dbReference>